<evidence type="ECO:0000313" key="3">
    <source>
        <dbReference type="Proteomes" id="UP001341259"/>
    </source>
</evidence>
<protein>
    <submittedName>
        <fullName evidence="2">Uncharacterized protein</fullName>
    </submittedName>
</protein>
<dbReference type="Proteomes" id="UP001341259">
    <property type="component" value="Chromosome"/>
</dbReference>
<organism evidence="2 3">
    <name type="scientific">Streptomyces violaceus</name>
    <name type="common">Streptomyces venezuelae</name>
    <dbReference type="NCBI Taxonomy" id="1936"/>
    <lineage>
        <taxon>Bacteria</taxon>
        <taxon>Bacillati</taxon>
        <taxon>Actinomycetota</taxon>
        <taxon>Actinomycetes</taxon>
        <taxon>Kitasatosporales</taxon>
        <taxon>Streptomycetaceae</taxon>
        <taxon>Streptomyces</taxon>
    </lineage>
</organism>
<accession>A0ABZ1P507</accession>
<dbReference type="EMBL" id="CP107906">
    <property type="protein sequence ID" value="WUG98825.1"/>
    <property type="molecule type" value="Genomic_DNA"/>
</dbReference>
<reference evidence="2 3" key="1">
    <citation type="submission" date="2022-10" db="EMBL/GenBank/DDBJ databases">
        <title>The complete genomes of actinobacterial strains from the NBC collection.</title>
        <authorList>
            <person name="Joergensen T.S."/>
            <person name="Alvarez Arevalo M."/>
            <person name="Sterndorff E.B."/>
            <person name="Faurdal D."/>
            <person name="Vuksanovic O."/>
            <person name="Mourched A.-S."/>
            <person name="Charusanti P."/>
            <person name="Shaw S."/>
            <person name="Blin K."/>
            <person name="Weber T."/>
        </authorList>
    </citation>
    <scope>NUCLEOTIDE SEQUENCE [LARGE SCALE GENOMIC DNA]</scope>
    <source>
        <strain evidence="2 3">NBC_00456</strain>
    </source>
</reference>
<feature type="region of interest" description="Disordered" evidence="1">
    <location>
        <begin position="1"/>
        <end position="47"/>
    </location>
</feature>
<evidence type="ECO:0000256" key="1">
    <source>
        <dbReference type="SAM" id="MobiDB-lite"/>
    </source>
</evidence>
<dbReference type="RefSeq" id="WP_328347051.1">
    <property type="nucleotide sequence ID" value="NZ_CP107906.1"/>
</dbReference>
<gene>
    <name evidence="2" type="ORF">OHB29_40950</name>
</gene>
<feature type="compositionally biased region" description="Polar residues" evidence="1">
    <location>
        <begin position="1"/>
        <end position="20"/>
    </location>
</feature>
<keyword evidence="3" id="KW-1185">Reference proteome</keyword>
<sequence>MSPTAPAQSAVGTALRSQSPVGIRPQATDVSALPPPRLRHPARGPCG</sequence>
<evidence type="ECO:0000313" key="2">
    <source>
        <dbReference type="EMBL" id="WUG98825.1"/>
    </source>
</evidence>
<feature type="compositionally biased region" description="Basic residues" evidence="1">
    <location>
        <begin position="37"/>
        <end position="47"/>
    </location>
</feature>
<name>A0ABZ1P507_STRVL</name>
<proteinExistence type="predicted"/>